<dbReference type="Proteomes" id="UP000821853">
    <property type="component" value="Chromosome 4"/>
</dbReference>
<gene>
    <name evidence="1" type="ORF">HPB48_018627</name>
</gene>
<accession>A0A9J6GGS7</accession>
<protein>
    <submittedName>
        <fullName evidence="1">Uncharacterized protein</fullName>
    </submittedName>
</protein>
<dbReference type="VEuPathDB" id="VectorBase:HLOH_044482"/>
<dbReference type="EMBL" id="JABSTR010000006">
    <property type="protein sequence ID" value="KAH9373728.1"/>
    <property type="molecule type" value="Genomic_DNA"/>
</dbReference>
<organism evidence="1 2">
    <name type="scientific">Haemaphysalis longicornis</name>
    <name type="common">Bush tick</name>
    <dbReference type="NCBI Taxonomy" id="44386"/>
    <lineage>
        <taxon>Eukaryota</taxon>
        <taxon>Metazoa</taxon>
        <taxon>Ecdysozoa</taxon>
        <taxon>Arthropoda</taxon>
        <taxon>Chelicerata</taxon>
        <taxon>Arachnida</taxon>
        <taxon>Acari</taxon>
        <taxon>Parasitiformes</taxon>
        <taxon>Ixodida</taxon>
        <taxon>Ixodoidea</taxon>
        <taxon>Ixodidae</taxon>
        <taxon>Haemaphysalinae</taxon>
        <taxon>Haemaphysalis</taxon>
    </lineage>
</organism>
<evidence type="ECO:0000313" key="1">
    <source>
        <dbReference type="EMBL" id="KAH9373728.1"/>
    </source>
</evidence>
<comment type="caution">
    <text evidence="1">The sequence shown here is derived from an EMBL/GenBank/DDBJ whole genome shotgun (WGS) entry which is preliminary data.</text>
</comment>
<keyword evidence="2" id="KW-1185">Reference proteome</keyword>
<evidence type="ECO:0000313" key="2">
    <source>
        <dbReference type="Proteomes" id="UP000821853"/>
    </source>
</evidence>
<name>A0A9J6GGS7_HAELO</name>
<dbReference type="OrthoDB" id="6502012at2759"/>
<proteinExistence type="predicted"/>
<reference evidence="1 2" key="1">
    <citation type="journal article" date="2020" name="Cell">
        <title>Large-Scale Comparative Analyses of Tick Genomes Elucidate Their Genetic Diversity and Vector Capacities.</title>
        <authorList>
            <consortium name="Tick Genome and Microbiome Consortium (TIGMIC)"/>
            <person name="Jia N."/>
            <person name="Wang J."/>
            <person name="Shi W."/>
            <person name="Du L."/>
            <person name="Sun Y."/>
            <person name="Zhan W."/>
            <person name="Jiang J.F."/>
            <person name="Wang Q."/>
            <person name="Zhang B."/>
            <person name="Ji P."/>
            <person name="Bell-Sakyi L."/>
            <person name="Cui X.M."/>
            <person name="Yuan T.T."/>
            <person name="Jiang B.G."/>
            <person name="Yang W.F."/>
            <person name="Lam T.T."/>
            <person name="Chang Q.C."/>
            <person name="Ding S.J."/>
            <person name="Wang X.J."/>
            <person name="Zhu J.G."/>
            <person name="Ruan X.D."/>
            <person name="Zhao L."/>
            <person name="Wei J.T."/>
            <person name="Ye R.Z."/>
            <person name="Que T.C."/>
            <person name="Du C.H."/>
            <person name="Zhou Y.H."/>
            <person name="Cheng J.X."/>
            <person name="Dai P.F."/>
            <person name="Guo W.B."/>
            <person name="Han X.H."/>
            <person name="Huang E.J."/>
            <person name="Li L.F."/>
            <person name="Wei W."/>
            <person name="Gao Y.C."/>
            <person name="Liu J.Z."/>
            <person name="Shao H.Z."/>
            <person name="Wang X."/>
            <person name="Wang C.C."/>
            <person name="Yang T.C."/>
            <person name="Huo Q.B."/>
            <person name="Li W."/>
            <person name="Chen H.Y."/>
            <person name="Chen S.E."/>
            <person name="Zhou L.G."/>
            <person name="Ni X.B."/>
            <person name="Tian J.H."/>
            <person name="Sheng Y."/>
            <person name="Liu T."/>
            <person name="Pan Y.S."/>
            <person name="Xia L.Y."/>
            <person name="Li J."/>
            <person name="Zhao F."/>
            <person name="Cao W.C."/>
        </authorList>
    </citation>
    <scope>NUCLEOTIDE SEQUENCE [LARGE SCALE GENOMIC DNA]</scope>
    <source>
        <strain evidence="1">HaeL-2018</strain>
    </source>
</reference>
<dbReference type="AlphaFoldDB" id="A0A9J6GGS7"/>
<sequence>MLNRQAMSVSLEDILLGKIKEVRINPRKNILPIDVEHRDAAETLHQLTMLGQMKVRADLSPGQGPSVGVIYDVDVAIPDADLPILIKLATGGAIIQQVCRLGDCIPR</sequence>